<organism evidence="2 3">
    <name type="scientific">Gordonia insulae</name>
    <dbReference type="NCBI Taxonomy" id="2420509"/>
    <lineage>
        <taxon>Bacteria</taxon>
        <taxon>Bacillati</taxon>
        <taxon>Actinomycetota</taxon>
        <taxon>Actinomycetes</taxon>
        <taxon>Mycobacteriales</taxon>
        <taxon>Gordoniaceae</taxon>
        <taxon>Gordonia</taxon>
    </lineage>
</organism>
<dbReference type="KEGG" id="gom:D7316_02268"/>
<dbReference type="AlphaFoldDB" id="A0A3G8JLB6"/>
<dbReference type="RefSeq" id="WP_124708304.1">
    <property type="nucleotide sequence ID" value="NZ_CP033972.1"/>
</dbReference>
<sequence>MPHTSTGVEIRELTTPDDLEQLTRVFDDVWHPDPGNRPVSVDMLRALSHAGNYVAGAYVKDRLAGGSVGFFSAPVGTALHSHITGVSRIGRGHNVGHALKLHQRDWALARGLTAITWTFDPLVARNAYFNIGKLGAVPVAYHRDFYGELGDELAGADESDRLLVSWALDAAAPTPPARTADDLLAAGAQSAIRVVDDEPQAIADIDPDALVVIPVPRDIEALRRTQPVTASHWRIALRDVLSPLFPTDVAASTRDTGFLRSGHYVVAPAPDARQGS</sequence>
<reference evidence="2 3" key="1">
    <citation type="submission" date="2018-11" db="EMBL/GenBank/DDBJ databases">
        <title>Gordonia insulae sp. nov., isolated from an island soil.</title>
        <authorList>
            <person name="Kim Y.S."/>
            <person name="Kim S.B."/>
        </authorList>
    </citation>
    <scope>NUCLEOTIDE SEQUENCE [LARGE SCALE GENOMIC DNA]</scope>
    <source>
        <strain evidence="2 3">MMS17-SY073</strain>
    </source>
</reference>
<keyword evidence="3" id="KW-1185">Reference proteome</keyword>
<evidence type="ECO:0000259" key="1">
    <source>
        <dbReference type="PROSITE" id="PS51186"/>
    </source>
</evidence>
<dbReference type="PANTHER" id="PTHR41700">
    <property type="entry name" value="GCN5-RELATED N-ACETYLTRANSFERASE"/>
    <property type="match status" value="1"/>
</dbReference>
<feature type="domain" description="N-acetyltransferase" evidence="1">
    <location>
        <begin position="8"/>
        <end position="154"/>
    </location>
</feature>
<proteinExistence type="predicted"/>
<dbReference type="InterPro" id="IPR038764">
    <property type="entry name" value="GNAT_N_AcTrfase_prd"/>
</dbReference>
<dbReference type="Proteomes" id="UP000271469">
    <property type="component" value="Chromosome"/>
</dbReference>
<dbReference type="InterPro" id="IPR000182">
    <property type="entry name" value="GNAT_dom"/>
</dbReference>
<gene>
    <name evidence="2" type="ORF">D7316_02268</name>
</gene>
<dbReference type="OrthoDB" id="9797990at2"/>
<dbReference type="PANTHER" id="PTHR41700:SF1">
    <property type="entry name" value="N-ACETYLTRANSFERASE DOMAIN-CONTAINING PROTEIN"/>
    <property type="match status" value="1"/>
</dbReference>
<dbReference type="Gene3D" id="3.40.630.30">
    <property type="match status" value="1"/>
</dbReference>
<dbReference type="InterPro" id="IPR016181">
    <property type="entry name" value="Acyl_CoA_acyltransferase"/>
</dbReference>
<name>A0A3G8JLB6_9ACTN</name>
<dbReference type="SUPFAM" id="SSF55729">
    <property type="entry name" value="Acyl-CoA N-acyltransferases (Nat)"/>
    <property type="match status" value="1"/>
</dbReference>
<accession>A0A3G8JLB6</accession>
<dbReference type="EMBL" id="CP033972">
    <property type="protein sequence ID" value="AZG45668.1"/>
    <property type="molecule type" value="Genomic_DNA"/>
</dbReference>
<dbReference type="GO" id="GO:0016747">
    <property type="term" value="F:acyltransferase activity, transferring groups other than amino-acyl groups"/>
    <property type="evidence" value="ECO:0007669"/>
    <property type="project" value="InterPro"/>
</dbReference>
<evidence type="ECO:0000313" key="3">
    <source>
        <dbReference type="Proteomes" id="UP000271469"/>
    </source>
</evidence>
<protein>
    <recommendedName>
        <fullName evidence="1">N-acetyltransferase domain-containing protein</fullName>
    </recommendedName>
</protein>
<evidence type="ECO:0000313" key="2">
    <source>
        <dbReference type="EMBL" id="AZG45668.1"/>
    </source>
</evidence>
<dbReference type="PROSITE" id="PS51186">
    <property type="entry name" value="GNAT"/>
    <property type="match status" value="1"/>
</dbReference>